<name>A0ABS4PTG9_9PSEU</name>
<dbReference type="EMBL" id="JAGGMS010000001">
    <property type="protein sequence ID" value="MBP2182729.1"/>
    <property type="molecule type" value="Genomic_DNA"/>
</dbReference>
<gene>
    <name evidence="1" type="ORF">JOM49_004255</name>
</gene>
<dbReference type="NCBIfam" id="TIGR02241">
    <property type="entry name" value="conserved hypothetical phage tail region protein"/>
    <property type="match status" value="1"/>
</dbReference>
<evidence type="ECO:0000313" key="2">
    <source>
        <dbReference type="Proteomes" id="UP000741013"/>
    </source>
</evidence>
<dbReference type="Proteomes" id="UP000741013">
    <property type="component" value="Unassembled WGS sequence"/>
</dbReference>
<organism evidence="1 2">
    <name type="scientific">Amycolatopsis magusensis</name>
    <dbReference type="NCBI Taxonomy" id="882444"/>
    <lineage>
        <taxon>Bacteria</taxon>
        <taxon>Bacillati</taxon>
        <taxon>Actinomycetota</taxon>
        <taxon>Actinomycetes</taxon>
        <taxon>Pseudonocardiales</taxon>
        <taxon>Pseudonocardiaceae</taxon>
        <taxon>Amycolatopsis</taxon>
    </lineage>
</organism>
<accession>A0ABS4PTG9</accession>
<evidence type="ECO:0000313" key="1">
    <source>
        <dbReference type="EMBL" id="MBP2182729.1"/>
    </source>
</evidence>
<dbReference type="PANTHER" id="PTHR38009">
    <property type="entry name" value="CONSERVED HYPOTHETICAL PHAGE TAIL PROTEIN"/>
    <property type="match status" value="1"/>
</dbReference>
<proteinExistence type="predicted"/>
<keyword evidence="2" id="KW-1185">Reference proteome</keyword>
<dbReference type="InterPro" id="IPR011747">
    <property type="entry name" value="CHP02241"/>
</dbReference>
<dbReference type="InterPro" id="IPR010667">
    <property type="entry name" value="Phage_T4_Gp19"/>
</dbReference>
<sequence length="163" mass="17198">MTNPGFGRTSNASTNTSTLVSAARFVVQFDLGGGEISFSEMSGITSEVEVSEYMSSGSLGVTMSKQFGKTKPATVVLKRGVDQDYALWTWHQEVLSGMPSARRGCSLLLQDTVGVNKQVYRLTNAWPSKLEVGGLKAGGSEAVIATVTLTCEQIDLKPGNGAG</sequence>
<reference evidence="1 2" key="1">
    <citation type="submission" date="2021-03" db="EMBL/GenBank/DDBJ databases">
        <title>Sequencing the genomes of 1000 actinobacteria strains.</title>
        <authorList>
            <person name="Klenk H.-P."/>
        </authorList>
    </citation>
    <scope>NUCLEOTIDE SEQUENCE [LARGE SCALE GENOMIC DNA]</scope>
    <source>
        <strain evidence="1 2">DSM 45510</strain>
    </source>
</reference>
<dbReference type="RefSeq" id="WP_209665998.1">
    <property type="nucleotide sequence ID" value="NZ_JAGGMS010000001.1"/>
</dbReference>
<protein>
    <submittedName>
        <fullName evidence="1">Phage tail-like protein</fullName>
    </submittedName>
</protein>
<dbReference type="Pfam" id="PF06841">
    <property type="entry name" value="Phage_T4_gp19"/>
    <property type="match status" value="1"/>
</dbReference>
<dbReference type="PANTHER" id="PTHR38009:SF1">
    <property type="entry name" value="CONSERVED HYPOTHETICAL PHAGE TAIL PROTEIN"/>
    <property type="match status" value="1"/>
</dbReference>
<comment type="caution">
    <text evidence="1">The sequence shown here is derived from an EMBL/GenBank/DDBJ whole genome shotgun (WGS) entry which is preliminary data.</text>
</comment>